<dbReference type="GO" id="GO:0005634">
    <property type="term" value="C:nucleus"/>
    <property type="evidence" value="ECO:0007669"/>
    <property type="project" value="UniProtKB-SubCell"/>
</dbReference>
<evidence type="ECO:0000256" key="3">
    <source>
        <dbReference type="ARBA" id="ARBA00006094"/>
    </source>
</evidence>
<feature type="region of interest" description="Disordered" evidence="11">
    <location>
        <begin position="30"/>
        <end position="80"/>
    </location>
</feature>
<organism evidence="13">
    <name type="scientific">Davidia involucrata</name>
    <name type="common">Dove tree</name>
    <dbReference type="NCBI Taxonomy" id="16924"/>
    <lineage>
        <taxon>Eukaryota</taxon>
        <taxon>Viridiplantae</taxon>
        <taxon>Streptophyta</taxon>
        <taxon>Embryophyta</taxon>
        <taxon>Tracheophyta</taxon>
        <taxon>Spermatophyta</taxon>
        <taxon>Magnoliopsida</taxon>
        <taxon>eudicotyledons</taxon>
        <taxon>Gunneridae</taxon>
        <taxon>Pentapetalae</taxon>
        <taxon>asterids</taxon>
        <taxon>Cornales</taxon>
        <taxon>Nyssaceae</taxon>
        <taxon>Davidia</taxon>
    </lineage>
</organism>
<keyword evidence="7" id="KW-0694">RNA-binding</keyword>
<feature type="compositionally biased region" description="Basic residues" evidence="11">
    <location>
        <begin position="60"/>
        <end position="76"/>
    </location>
</feature>
<keyword evidence="5" id="KW-0813">Transport</keyword>
<dbReference type="PANTHER" id="PTHR13135:SF0">
    <property type="entry name" value="PHOSPHORYLATED ADAPTER RNA EXPORT PROTEIN"/>
    <property type="match status" value="1"/>
</dbReference>
<keyword evidence="8" id="KW-0653">Protein transport</keyword>
<dbReference type="Gene3D" id="1.10.10.1440">
    <property type="entry name" value="PHAX RNA-binding domain"/>
    <property type="match status" value="1"/>
</dbReference>
<dbReference type="Pfam" id="PF10258">
    <property type="entry name" value="PHAX_RNA-bd"/>
    <property type="match status" value="1"/>
</dbReference>
<feature type="compositionally biased region" description="Polar residues" evidence="11">
    <location>
        <begin position="35"/>
        <end position="44"/>
    </location>
</feature>
<dbReference type="GO" id="GO:0005737">
    <property type="term" value="C:cytoplasm"/>
    <property type="evidence" value="ECO:0007669"/>
    <property type="project" value="UniProtKB-SubCell"/>
</dbReference>
<evidence type="ECO:0000256" key="10">
    <source>
        <dbReference type="ARBA" id="ARBA00030834"/>
    </source>
</evidence>
<evidence type="ECO:0000256" key="1">
    <source>
        <dbReference type="ARBA" id="ARBA00004123"/>
    </source>
</evidence>
<name>A0A5B7AMM4_DAVIN</name>
<evidence type="ECO:0000256" key="6">
    <source>
        <dbReference type="ARBA" id="ARBA00022490"/>
    </source>
</evidence>
<evidence type="ECO:0000256" key="8">
    <source>
        <dbReference type="ARBA" id="ARBA00022927"/>
    </source>
</evidence>
<evidence type="ECO:0000256" key="11">
    <source>
        <dbReference type="SAM" id="MobiDB-lite"/>
    </source>
</evidence>
<dbReference type="EMBL" id="GHES01027381">
    <property type="protein sequence ID" value="MPA57940.1"/>
    <property type="molecule type" value="Transcribed_RNA"/>
</dbReference>
<proteinExistence type="inferred from homology"/>
<reference evidence="13" key="1">
    <citation type="submission" date="2019-08" db="EMBL/GenBank/DDBJ databases">
        <title>Reference gene set and small RNA set construction with multiple tissues from Davidia involucrata Baill.</title>
        <authorList>
            <person name="Yang H."/>
            <person name="Zhou C."/>
            <person name="Li G."/>
            <person name="Wang J."/>
            <person name="Gao P."/>
            <person name="Wang M."/>
            <person name="Wang R."/>
            <person name="Zhao Y."/>
        </authorList>
    </citation>
    <scope>NUCLEOTIDE SEQUENCE</scope>
    <source>
        <tissue evidence="13">Mixed with DoveR01_LX</tissue>
    </source>
</reference>
<dbReference type="GO" id="GO:0015031">
    <property type="term" value="P:protein transport"/>
    <property type="evidence" value="ECO:0007669"/>
    <property type="project" value="UniProtKB-KW"/>
</dbReference>
<protein>
    <recommendedName>
        <fullName evidence="4">Phosphorylated adapter RNA export protein</fullName>
    </recommendedName>
    <alternativeName>
        <fullName evidence="10">RNA U small nuclear RNA export adapter protein</fullName>
    </alternativeName>
</protein>
<sequence length="250" mass="27790">MDGGESILDAIFEEDNLDDVQDIEMHDVEEGELVEQNSQTELGQSSGGDVKVVNQDSCSKNRRRKNNKKKNRRKKGSSGPNVTDINRFVLDVCKRLKERKSYLVWTAVGCLGASALSDIVKEVDAIQACGGQKTADGRRFRTGGGILWSILKAREPNAYKEIMKKGKEFEKQFRQAPVQNKDASSERIAHAFSDQTTASVTDDLQLAPQVQNQLEKSNIEGKRTSALDRIRVPVAYDDLLGEEDQKDAST</sequence>
<evidence type="ECO:0000256" key="4">
    <source>
        <dbReference type="ARBA" id="ARBA00016856"/>
    </source>
</evidence>
<evidence type="ECO:0000256" key="7">
    <source>
        <dbReference type="ARBA" id="ARBA00022884"/>
    </source>
</evidence>
<dbReference type="PANTHER" id="PTHR13135">
    <property type="entry name" value="CYTOSOLIC RESINIFERATOXIN BINDING PROTEIN RBP-26"/>
    <property type="match status" value="1"/>
</dbReference>
<dbReference type="InterPro" id="IPR039047">
    <property type="entry name" value="PHAX"/>
</dbReference>
<dbReference type="GO" id="GO:0003723">
    <property type="term" value="F:RNA binding"/>
    <property type="evidence" value="ECO:0007669"/>
    <property type="project" value="UniProtKB-KW"/>
</dbReference>
<accession>A0A5B7AMM4</accession>
<comment type="subcellular location">
    <subcellularLocation>
        <location evidence="2">Cytoplasm</location>
    </subcellularLocation>
    <subcellularLocation>
        <location evidence="1">Nucleus</location>
    </subcellularLocation>
</comment>
<evidence type="ECO:0000259" key="12">
    <source>
        <dbReference type="Pfam" id="PF10258"/>
    </source>
</evidence>
<dbReference type="InterPro" id="IPR038092">
    <property type="entry name" value="PHAX_RNA-binding_sf"/>
</dbReference>
<dbReference type="AlphaFoldDB" id="A0A5B7AMM4"/>
<evidence type="ECO:0000256" key="2">
    <source>
        <dbReference type="ARBA" id="ARBA00004496"/>
    </source>
</evidence>
<dbReference type="GO" id="GO:0006408">
    <property type="term" value="P:snRNA export from nucleus"/>
    <property type="evidence" value="ECO:0007669"/>
    <property type="project" value="InterPro"/>
</dbReference>
<keyword evidence="9" id="KW-0539">Nucleus</keyword>
<evidence type="ECO:0000256" key="9">
    <source>
        <dbReference type="ARBA" id="ARBA00023242"/>
    </source>
</evidence>
<evidence type="ECO:0000256" key="5">
    <source>
        <dbReference type="ARBA" id="ARBA00022448"/>
    </source>
</evidence>
<evidence type="ECO:0000313" key="13">
    <source>
        <dbReference type="EMBL" id="MPA57940.1"/>
    </source>
</evidence>
<feature type="domain" description="Phosphorylated adapter RNA export protein RNA-binding" evidence="12">
    <location>
        <begin position="89"/>
        <end position="168"/>
    </location>
</feature>
<keyword evidence="6" id="KW-0963">Cytoplasm</keyword>
<comment type="similarity">
    <text evidence="3">Belongs to the PHAX family.</text>
</comment>
<dbReference type="InterPro" id="IPR019385">
    <property type="entry name" value="PHAX_RNA-binding_domain"/>
</dbReference>
<gene>
    <name evidence="13" type="ORF">Din_027381</name>
</gene>